<dbReference type="InterPro" id="IPR029043">
    <property type="entry name" value="GcvT/YgfZ_C"/>
</dbReference>
<dbReference type="GO" id="GO:0032259">
    <property type="term" value="P:methylation"/>
    <property type="evidence" value="ECO:0007669"/>
    <property type="project" value="UniProtKB-KW"/>
</dbReference>
<dbReference type="Pfam" id="PF08669">
    <property type="entry name" value="GCV_T_C"/>
    <property type="match status" value="1"/>
</dbReference>
<reference evidence="10 11" key="1">
    <citation type="submission" date="2019-03" db="EMBL/GenBank/DDBJ databases">
        <title>Draft genome of Gammaproteobacteria bacterium LSUCC0057, a member of the SAR92 clade.</title>
        <authorList>
            <person name="Lanclos V.C."/>
            <person name="Doiron C."/>
            <person name="Henson M.W."/>
            <person name="Thrash J.C."/>
        </authorList>
    </citation>
    <scope>NUCLEOTIDE SEQUENCE [LARGE SCALE GENOMIC DNA]</scope>
    <source>
        <strain evidence="10 11">LSUCC0057</strain>
    </source>
</reference>
<protein>
    <recommendedName>
        <fullName evidence="2">aminomethyltransferase</fullName>
        <ecNumber evidence="2">2.1.2.10</ecNumber>
    </recommendedName>
    <alternativeName>
        <fullName evidence="5">Glycine cleavage system T protein</fullName>
    </alternativeName>
</protein>
<feature type="domain" description="GCVT N-terminal" evidence="8">
    <location>
        <begin position="11"/>
        <end position="258"/>
    </location>
</feature>
<evidence type="ECO:0000313" key="11">
    <source>
        <dbReference type="Proteomes" id="UP000298133"/>
    </source>
</evidence>
<evidence type="ECO:0000256" key="4">
    <source>
        <dbReference type="ARBA" id="ARBA00022679"/>
    </source>
</evidence>
<evidence type="ECO:0000313" key="10">
    <source>
        <dbReference type="EMBL" id="TFH69218.1"/>
    </source>
</evidence>
<sequence length="372" mass="38868">MSDSALATTPLHAMHVAAGGKMVPFAGYSMPVQYPAGIKAEHLHCRAAAGLFDVSHMGQVVVSGPNAAAELEALLPSDLIDMPIGAQSYSVLLTEQGTVRDDLIICRLTEQSFYLVVNAGCKHDDIAYLRSQLPSATVEYRAQHALLALQGPAAAAVLTALLPVVGELTFMHGCAASLDGVALFITRSGYTGEDGFEISVPAERAVWLAEQLLAAEAVKWIGLGARDSLRLEAGLCLYGHDMDADKTPVQAAINFAINRVRRSDGARAGGFPGAARILAELDGGPASQRVGLAVSGRAPVREGAELLDGDGQAVGVVTSGGFAPSLDKPIAMGYVTATNAALGSELFARVRGKLLPVTVCKTPFVAQRYYRG</sequence>
<dbReference type="Pfam" id="PF01571">
    <property type="entry name" value="GCV_T"/>
    <property type="match status" value="1"/>
</dbReference>
<dbReference type="GO" id="GO:0008168">
    <property type="term" value="F:methyltransferase activity"/>
    <property type="evidence" value="ECO:0007669"/>
    <property type="project" value="UniProtKB-KW"/>
</dbReference>
<dbReference type="SUPFAM" id="SSF103025">
    <property type="entry name" value="Folate-binding domain"/>
    <property type="match status" value="1"/>
</dbReference>
<keyword evidence="4 10" id="KW-0808">Transferase</keyword>
<accession>A0A4Y8UL70</accession>
<evidence type="ECO:0000256" key="7">
    <source>
        <dbReference type="PIRSR" id="PIRSR006487-1"/>
    </source>
</evidence>
<evidence type="ECO:0000256" key="1">
    <source>
        <dbReference type="ARBA" id="ARBA00008609"/>
    </source>
</evidence>
<evidence type="ECO:0000256" key="6">
    <source>
        <dbReference type="ARBA" id="ARBA00047665"/>
    </source>
</evidence>
<dbReference type="PANTHER" id="PTHR43757:SF2">
    <property type="entry name" value="AMINOMETHYLTRANSFERASE, MITOCHONDRIAL"/>
    <property type="match status" value="1"/>
</dbReference>
<dbReference type="InterPro" id="IPR028896">
    <property type="entry name" value="GcvT/YgfZ/DmdA"/>
</dbReference>
<dbReference type="PIRSF" id="PIRSF006487">
    <property type="entry name" value="GcvT"/>
    <property type="match status" value="1"/>
</dbReference>
<gene>
    <name evidence="10" type="primary">gcvT</name>
    <name evidence="10" type="ORF">E3W66_04660</name>
</gene>
<dbReference type="Gene3D" id="2.40.30.110">
    <property type="entry name" value="Aminomethyltransferase beta-barrel domains"/>
    <property type="match status" value="1"/>
</dbReference>
<evidence type="ECO:0000259" key="8">
    <source>
        <dbReference type="Pfam" id="PF01571"/>
    </source>
</evidence>
<dbReference type="PANTHER" id="PTHR43757">
    <property type="entry name" value="AMINOMETHYLTRANSFERASE"/>
    <property type="match status" value="1"/>
</dbReference>
<feature type="binding site" evidence="7">
    <location>
        <position position="197"/>
    </location>
    <ligand>
        <name>substrate</name>
    </ligand>
</feature>
<dbReference type="Proteomes" id="UP000298133">
    <property type="component" value="Unassembled WGS sequence"/>
</dbReference>
<dbReference type="GO" id="GO:0005960">
    <property type="term" value="C:glycine cleavage complex"/>
    <property type="evidence" value="ECO:0007669"/>
    <property type="project" value="InterPro"/>
</dbReference>
<dbReference type="NCBIfam" id="TIGR00528">
    <property type="entry name" value="gcvT"/>
    <property type="match status" value="1"/>
</dbReference>
<proteinExistence type="inferred from homology"/>
<keyword evidence="11" id="KW-1185">Reference proteome</keyword>
<comment type="similarity">
    <text evidence="1">Belongs to the GcvT family.</text>
</comment>
<comment type="catalytic activity">
    <reaction evidence="6">
        <text>N(6)-[(R)-S(8)-aminomethyldihydrolipoyl]-L-lysyl-[protein] + (6S)-5,6,7,8-tetrahydrofolate = N(6)-[(R)-dihydrolipoyl]-L-lysyl-[protein] + (6R)-5,10-methylene-5,6,7,8-tetrahydrofolate + NH4(+)</text>
        <dbReference type="Rhea" id="RHEA:16945"/>
        <dbReference type="Rhea" id="RHEA-COMP:10475"/>
        <dbReference type="Rhea" id="RHEA-COMP:10492"/>
        <dbReference type="ChEBI" id="CHEBI:15636"/>
        <dbReference type="ChEBI" id="CHEBI:28938"/>
        <dbReference type="ChEBI" id="CHEBI:57453"/>
        <dbReference type="ChEBI" id="CHEBI:83100"/>
        <dbReference type="ChEBI" id="CHEBI:83143"/>
        <dbReference type="EC" id="2.1.2.10"/>
    </reaction>
</comment>
<organism evidence="10 11">
    <name type="scientific">Gammaproteobacteria bacterium LSUCC0057</name>
    <dbReference type="NCBI Taxonomy" id="2559237"/>
    <lineage>
        <taxon>Bacteria</taxon>
        <taxon>Pseudomonadati</taxon>
        <taxon>Pseudomonadota</taxon>
        <taxon>Gammaproteobacteria</taxon>
        <taxon>Cellvibrionales</taxon>
        <taxon>Porticoccaceae</taxon>
        <taxon>SAR92 clade</taxon>
    </lineage>
</organism>
<dbReference type="FunFam" id="3.30.70.1400:FF:000001">
    <property type="entry name" value="Aminomethyltransferase"/>
    <property type="match status" value="1"/>
</dbReference>
<dbReference type="Gene3D" id="4.10.1250.10">
    <property type="entry name" value="Aminomethyltransferase fragment"/>
    <property type="match status" value="1"/>
</dbReference>
<evidence type="ECO:0000256" key="2">
    <source>
        <dbReference type="ARBA" id="ARBA00012616"/>
    </source>
</evidence>
<dbReference type="Gene3D" id="3.30.1360.120">
    <property type="entry name" value="Probable tRNA modification gtpase trme, domain 1"/>
    <property type="match status" value="1"/>
</dbReference>
<dbReference type="NCBIfam" id="NF001567">
    <property type="entry name" value="PRK00389.1"/>
    <property type="match status" value="1"/>
</dbReference>
<dbReference type="InterPro" id="IPR006223">
    <property type="entry name" value="GcvT"/>
</dbReference>
<comment type="caution">
    <text evidence="10">The sequence shown here is derived from an EMBL/GenBank/DDBJ whole genome shotgun (WGS) entry which is preliminary data.</text>
</comment>
<keyword evidence="10" id="KW-0489">Methyltransferase</keyword>
<evidence type="ECO:0000256" key="5">
    <source>
        <dbReference type="ARBA" id="ARBA00031395"/>
    </source>
</evidence>
<dbReference type="NCBIfam" id="NF010093">
    <property type="entry name" value="PRK13579.1"/>
    <property type="match status" value="1"/>
</dbReference>
<name>A0A4Y8UL70_9GAMM</name>
<evidence type="ECO:0000256" key="3">
    <source>
        <dbReference type="ARBA" id="ARBA00022576"/>
    </source>
</evidence>
<dbReference type="GO" id="GO:0006546">
    <property type="term" value="P:glycine catabolic process"/>
    <property type="evidence" value="ECO:0007669"/>
    <property type="project" value="InterPro"/>
</dbReference>
<dbReference type="EMBL" id="SPIA01000001">
    <property type="protein sequence ID" value="TFH69218.1"/>
    <property type="molecule type" value="Genomic_DNA"/>
</dbReference>
<dbReference type="InterPro" id="IPR013977">
    <property type="entry name" value="GcvT_C"/>
</dbReference>
<feature type="domain" description="Aminomethyltransferase C-terminal" evidence="9">
    <location>
        <begin position="288"/>
        <end position="365"/>
    </location>
</feature>
<dbReference type="InterPro" id="IPR006222">
    <property type="entry name" value="GCVT_N"/>
</dbReference>
<dbReference type="EC" id="2.1.2.10" evidence="2"/>
<dbReference type="GO" id="GO:0004047">
    <property type="term" value="F:aminomethyltransferase activity"/>
    <property type="evidence" value="ECO:0007669"/>
    <property type="project" value="UniProtKB-EC"/>
</dbReference>
<dbReference type="OrthoDB" id="9774591at2"/>
<evidence type="ECO:0000259" key="9">
    <source>
        <dbReference type="Pfam" id="PF08669"/>
    </source>
</evidence>
<dbReference type="Gene3D" id="3.30.70.1400">
    <property type="entry name" value="Aminomethyltransferase beta-barrel domains"/>
    <property type="match status" value="1"/>
</dbReference>
<keyword evidence="3" id="KW-0032">Aminotransferase</keyword>
<dbReference type="AlphaFoldDB" id="A0A4Y8UL70"/>
<dbReference type="SUPFAM" id="SSF101790">
    <property type="entry name" value="Aminomethyltransferase beta-barrel domain"/>
    <property type="match status" value="1"/>
</dbReference>
<dbReference type="GO" id="GO:0008483">
    <property type="term" value="F:transaminase activity"/>
    <property type="evidence" value="ECO:0007669"/>
    <property type="project" value="UniProtKB-KW"/>
</dbReference>
<dbReference type="InterPro" id="IPR027266">
    <property type="entry name" value="TrmE/GcvT-like"/>
</dbReference>